<evidence type="ECO:0000256" key="5">
    <source>
        <dbReference type="PROSITE-ProRule" id="PRU01248"/>
    </source>
</evidence>
<dbReference type="SUPFAM" id="SSF56349">
    <property type="entry name" value="DNA breaking-rejoining enzymes"/>
    <property type="match status" value="1"/>
</dbReference>
<reference evidence="8 9" key="1">
    <citation type="submission" date="2023-09" db="EMBL/GenBank/DDBJ databases">
        <authorList>
            <person name="Rey-Velasco X."/>
        </authorList>
    </citation>
    <scope>NUCLEOTIDE SEQUENCE [LARGE SCALE GENOMIC DNA]</scope>
    <source>
        <strain evidence="8 9">P117</strain>
    </source>
</reference>
<evidence type="ECO:0000259" key="6">
    <source>
        <dbReference type="PROSITE" id="PS51898"/>
    </source>
</evidence>
<dbReference type="NCBIfam" id="TIGR02249">
    <property type="entry name" value="integrase_gron"/>
    <property type="match status" value="1"/>
</dbReference>
<dbReference type="InterPro" id="IPR011010">
    <property type="entry name" value="DNA_brk_join_enz"/>
</dbReference>
<dbReference type="InterPro" id="IPR044068">
    <property type="entry name" value="CB"/>
</dbReference>
<evidence type="ECO:0000256" key="1">
    <source>
        <dbReference type="ARBA" id="ARBA00008857"/>
    </source>
</evidence>
<evidence type="ECO:0000313" key="8">
    <source>
        <dbReference type="EMBL" id="MDT0594420.1"/>
    </source>
</evidence>
<dbReference type="InterPro" id="IPR004107">
    <property type="entry name" value="Integrase_SAM-like_N"/>
</dbReference>
<evidence type="ECO:0000259" key="7">
    <source>
        <dbReference type="PROSITE" id="PS51900"/>
    </source>
</evidence>
<dbReference type="InterPro" id="IPR002104">
    <property type="entry name" value="Integrase_catalytic"/>
</dbReference>
<dbReference type="Pfam" id="PF13495">
    <property type="entry name" value="Phage_int_SAM_4"/>
    <property type="match status" value="1"/>
</dbReference>
<keyword evidence="4" id="KW-0233">DNA recombination</keyword>
<dbReference type="InterPro" id="IPR013762">
    <property type="entry name" value="Integrase-like_cat_sf"/>
</dbReference>
<keyword evidence="3 5" id="KW-0238">DNA-binding</keyword>
<protein>
    <submittedName>
        <fullName evidence="8">Integron integrase</fullName>
    </submittedName>
</protein>
<gene>
    <name evidence="8" type="ORF">RM552_06155</name>
</gene>
<comment type="similarity">
    <text evidence="1">Belongs to the 'phage' integrase family.</text>
</comment>
<keyword evidence="2" id="KW-0229">DNA integration</keyword>
<evidence type="ECO:0000256" key="3">
    <source>
        <dbReference type="ARBA" id="ARBA00023125"/>
    </source>
</evidence>
<dbReference type="EMBL" id="JAVRHX010000001">
    <property type="protein sequence ID" value="MDT0594420.1"/>
    <property type="molecule type" value="Genomic_DNA"/>
</dbReference>
<evidence type="ECO:0000256" key="2">
    <source>
        <dbReference type="ARBA" id="ARBA00022908"/>
    </source>
</evidence>
<dbReference type="PROSITE" id="PS51898">
    <property type="entry name" value="TYR_RECOMBINASE"/>
    <property type="match status" value="1"/>
</dbReference>
<dbReference type="PANTHER" id="PTHR30349:SF64">
    <property type="entry name" value="PROPHAGE INTEGRASE INTD-RELATED"/>
    <property type="match status" value="1"/>
</dbReference>
<name>A0ABU2ZP71_9ALTE</name>
<dbReference type="InterPro" id="IPR011946">
    <property type="entry name" value="Integrase_integron-type"/>
</dbReference>
<evidence type="ECO:0000256" key="4">
    <source>
        <dbReference type="ARBA" id="ARBA00023172"/>
    </source>
</evidence>
<dbReference type="RefSeq" id="WP_311367894.1">
    <property type="nucleotide sequence ID" value="NZ_JAVRHX010000001.1"/>
</dbReference>
<dbReference type="Pfam" id="PF00589">
    <property type="entry name" value="Phage_integrase"/>
    <property type="match status" value="1"/>
</dbReference>
<feature type="domain" description="Core-binding (CB)" evidence="7">
    <location>
        <begin position="1"/>
        <end position="84"/>
    </location>
</feature>
<dbReference type="InterPro" id="IPR050090">
    <property type="entry name" value="Tyrosine_recombinase_XerCD"/>
</dbReference>
<proteinExistence type="inferred from homology"/>
<dbReference type="Gene3D" id="1.10.443.10">
    <property type="entry name" value="Intergrase catalytic core"/>
    <property type="match status" value="1"/>
</dbReference>
<comment type="caution">
    <text evidence="8">The sequence shown here is derived from an EMBL/GenBank/DDBJ whole genome shotgun (WGS) entry which is preliminary data.</text>
</comment>
<feature type="domain" description="Tyr recombinase" evidence="6">
    <location>
        <begin position="102"/>
        <end position="315"/>
    </location>
</feature>
<organism evidence="8 9">
    <name type="scientific">Glaciecola petra</name>
    <dbReference type="NCBI Taxonomy" id="3075602"/>
    <lineage>
        <taxon>Bacteria</taxon>
        <taxon>Pseudomonadati</taxon>
        <taxon>Pseudomonadota</taxon>
        <taxon>Gammaproteobacteria</taxon>
        <taxon>Alteromonadales</taxon>
        <taxon>Alteromonadaceae</taxon>
        <taxon>Glaciecola</taxon>
    </lineage>
</organism>
<dbReference type="InterPro" id="IPR010998">
    <property type="entry name" value="Integrase_recombinase_N"/>
</dbReference>
<dbReference type="PANTHER" id="PTHR30349">
    <property type="entry name" value="PHAGE INTEGRASE-RELATED"/>
    <property type="match status" value="1"/>
</dbReference>
<dbReference type="PROSITE" id="PS51900">
    <property type="entry name" value="CB"/>
    <property type="match status" value="1"/>
</dbReference>
<dbReference type="Gene3D" id="1.10.150.130">
    <property type="match status" value="1"/>
</dbReference>
<keyword evidence="9" id="KW-1185">Reference proteome</keyword>
<accession>A0ABU2ZP71</accession>
<dbReference type="Proteomes" id="UP001253545">
    <property type="component" value="Unassembled WGS sequence"/>
</dbReference>
<sequence>MANSPFLESIRHVMRTKHYSIQTEKTYLFWIKRFILFNQKSHPKDLGEQEVTQFLTHLAVNREVTSSTQNLALCAIVFMYKHIFKRELTLLSDTVRARAPKRVPTVLSHKEALLIIELMKPQYQLMFSLLYGSGLRKTELLKLRVKDIDFEAKTVFVFRGKGGKDRTTMLPKKLIEPLKAQIEKVRRIHLKDIAEGSGMTSLPPSLARKYPNAIKEFKWQYLFPSTTRCEHPYDGYYCRHHLHSTALSKALKLAVRESSITKHVTAHTFRHSFATQLLLTGADIRTVQELLGHNDLRTTQIYTHVIGQHSSGAISPFDID</sequence>
<evidence type="ECO:0000313" key="9">
    <source>
        <dbReference type="Proteomes" id="UP001253545"/>
    </source>
</evidence>